<dbReference type="InterPro" id="IPR035093">
    <property type="entry name" value="RelE/ParE_toxin_dom_sf"/>
</dbReference>
<keyword evidence="1" id="KW-1277">Toxin-antitoxin system</keyword>
<dbReference type="Pfam" id="PF05016">
    <property type="entry name" value="ParE_toxin"/>
    <property type="match status" value="1"/>
</dbReference>
<dbReference type="InterPro" id="IPR007712">
    <property type="entry name" value="RelE/ParE_toxin"/>
</dbReference>
<organism evidence="2 3">
    <name type="scientific">Sphingobium xenophagum</name>
    <dbReference type="NCBI Taxonomy" id="121428"/>
    <lineage>
        <taxon>Bacteria</taxon>
        <taxon>Pseudomonadati</taxon>
        <taxon>Pseudomonadota</taxon>
        <taxon>Alphaproteobacteria</taxon>
        <taxon>Sphingomonadales</taxon>
        <taxon>Sphingomonadaceae</taxon>
        <taxon>Sphingobium</taxon>
    </lineage>
</organism>
<evidence type="ECO:0000313" key="2">
    <source>
        <dbReference type="EMBL" id="MDR7156655.1"/>
    </source>
</evidence>
<keyword evidence="3" id="KW-1185">Reference proteome</keyword>
<dbReference type="EMBL" id="JAVDWV010000018">
    <property type="protein sequence ID" value="MDR7156655.1"/>
    <property type="molecule type" value="Genomic_DNA"/>
</dbReference>
<dbReference type="Proteomes" id="UP001267638">
    <property type="component" value="Unassembled WGS sequence"/>
</dbReference>
<dbReference type="RefSeq" id="WP_310227126.1">
    <property type="nucleotide sequence ID" value="NZ_JAVDWV010000018.1"/>
</dbReference>
<evidence type="ECO:0000256" key="1">
    <source>
        <dbReference type="ARBA" id="ARBA00022649"/>
    </source>
</evidence>
<accession>A0ABU1X4Z1</accession>
<dbReference type="Gene3D" id="3.30.2310.20">
    <property type="entry name" value="RelE-like"/>
    <property type="match status" value="1"/>
</dbReference>
<sequence>MKHRALVYSPRALSDLEEIGIRSEREWGRKQTRSYLAAIKETAGKLISFPSLGMDCSFLSPDLRKRRSGSHFLFYHILPDEILIVRILHERMDFEGHLTDL</sequence>
<gene>
    <name evidence="2" type="ORF">J2W40_003500</name>
</gene>
<reference evidence="2 3" key="1">
    <citation type="submission" date="2023-07" db="EMBL/GenBank/DDBJ databases">
        <title>Sorghum-associated microbial communities from plants grown in Nebraska, USA.</title>
        <authorList>
            <person name="Schachtman D."/>
        </authorList>
    </citation>
    <scope>NUCLEOTIDE SEQUENCE [LARGE SCALE GENOMIC DNA]</scope>
    <source>
        <strain evidence="2 3">4256</strain>
    </source>
</reference>
<name>A0ABU1X4Z1_SPHXE</name>
<evidence type="ECO:0000313" key="3">
    <source>
        <dbReference type="Proteomes" id="UP001267638"/>
    </source>
</evidence>
<protein>
    <submittedName>
        <fullName evidence="2">Toxin ParE1/3/4</fullName>
    </submittedName>
</protein>
<comment type="caution">
    <text evidence="2">The sequence shown here is derived from an EMBL/GenBank/DDBJ whole genome shotgun (WGS) entry which is preliminary data.</text>
</comment>
<proteinExistence type="predicted"/>